<evidence type="ECO:0000256" key="2">
    <source>
        <dbReference type="ARBA" id="ARBA00022741"/>
    </source>
</evidence>
<name>A0A5D2XEQ9_GOSMU</name>
<keyword evidence="2" id="KW-0547">Nucleotide-binding</keyword>
<dbReference type="InterPro" id="IPR041118">
    <property type="entry name" value="Rx_N"/>
</dbReference>
<dbReference type="Gene3D" id="1.20.5.4130">
    <property type="match status" value="1"/>
</dbReference>
<evidence type="ECO:0000256" key="1">
    <source>
        <dbReference type="ARBA" id="ARBA00022737"/>
    </source>
</evidence>
<keyword evidence="7" id="KW-1185">Reference proteome</keyword>
<proteinExistence type="predicted"/>
<dbReference type="SUPFAM" id="SSF52047">
    <property type="entry name" value="RNI-like"/>
    <property type="match status" value="1"/>
</dbReference>
<dbReference type="Proteomes" id="UP000323597">
    <property type="component" value="Chromosome A11"/>
</dbReference>
<evidence type="ECO:0000259" key="5">
    <source>
        <dbReference type="Pfam" id="PF18052"/>
    </source>
</evidence>
<dbReference type="GO" id="GO:0005524">
    <property type="term" value="F:ATP binding"/>
    <property type="evidence" value="ECO:0007669"/>
    <property type="project" value="UniProtKB-KW"/>
</dbReference>
<evidence type="ECO:0000256" key="4">
    <source>
        <dbReference type="ARBA" id="ARBA00022840"/>
    </source>
</evidence>
<sequence>MAEAIAFDLALELITKLSSFTLSQIGPCWNVKDDLLDLKSTVSTIKAVLLDAEERSVTSHLVKDWLEKLRDVLYDADDLLDDFSTEALRKDLLGGNKLTKEHLTSLEDFSVSNCKELELSAAGIQIFQNYTSLCSLSLENIPECRHLPEWRQHLTNLQKLDLIDFPNLKSLPDEMRCLTNLQILEIVRVPQLEERCRKDIGADWHKIAHIPEILLIQGTLLAVWNSSQICY</sequence>
<evidence type="ECO:0000256" key="3">
    <source>
        <dbReference type="ARBA" id="ARBA00022821"/>
    </source>
</evidence>
<evidence type="ECO:0000313" key="6">
    <source>
        <dbReference type="EMBL" id="TYJ12517.1"/>
    </source>
</evidence>
<dbReference type="EMBL" id="CM017646">
    <property type="protein sequence ID" value="TYJ12517.1"/>
    <property type="molecule type" value="Genomic_DNA"/>
</dbReference>
<keyword evidence="4" id="KW-0067">ATP-binding</keyword>
<protein>
    <recommendedName>
        <fullName evidence="5">Disease resistance N-terminal domain-containing protein</fullName>
    </recommendedName>
</protein>
<keyword evidence="1" id="KW-0677">Repeat</keyword>
<dbReference type="GO" id="GO:0006952">
    <property type="term" value="P:defense response"/>
    <property type="evidence" value="ECO:0007669"/>
    <property type="project" value="UniProtKB-KW"/>
</dbReference>
<gene>
    <name evidence="6" type="ORF">E1A91_A11G356900v1</name>
</gene>
<dbReference type="PANTHER" id="PTHR36766:SF40">
    <property type="entry name" value="DISEASE RESISTANCE PROTEIN RGA3"/>
    <property type="match status" value="1"/>
</dbReference>
<dbReference type="AlphaFoldDB" id="A0A5D2XEQ9"/>
<dbReference type="PANTHER" id="PTHR36766">
    <property type="entry name" value="PLANT BROAD-SPECTRUM MILDEW RESISTANCE PROTEIN RPW8"/>
    <property type="match status" value="1"/>
</dbReference>
<evidence type="ECO:0000313" key="7">
    <source>
        <dbReference type="Proteomes" id="UP000323597"/>
    </source>
</evidence>
<feature type="domain" description="Disease resistance N-terminal" evidence="5">
    <location>
        <begin position="13"/>
        <end position="96"/>
    </location>
</feature>
<keyword evidence="3" id="KW-0611">Plant defense</keyword>
<reference evidence="6 7" key="1">
    <citation type="submission" date="2019-07" db="EMBL/GenBank/DDBJ databases">
        <title>WGS assembly of Gossypium mustelinum.</title>
        <authorList>
            <person name="Chen Z.J."/>
            <person name="Sreedasyam A."/>
            <person name="Ando A."/>
            <person name="Song Q."/>
            <person name="De L."/>
            <person name="Hulse-Kemp A."/>
            <person name="Ding M."/>
            <person name="Ye W."/>
            <person name="Kirkbride R."/>
            <person name="Jenkins J."/>
            <person name="Plott C."/>
            <person name="Lovell J."/>
            <person name="Lin Y.-M."/>
            <person name="Vaughn R."/>
            <person name="Liu B."/>
            <person name="Li W."/>
            <person name="Simpson S."/>
            <person name="Scheffler B."/>
            <person name="Saski C."/>
            <person name="Grover C."/>
            <person name="Hu G."/>
            <person name="Conover J."/>
            <person name="Carlson J."/>
            <person name="Shu S."/>
            <person name="Boston L."/>
            <person name="Williams M."/>
            <person name="Peterson D."/>
            <person name="Mcgee K."/>
            <person name="Jones D."/>
            <person name="Wendel J."/>
            <person name="Stelly D."/>
            <person name="Grimwood J."/>
            <person name="Schmutz J."/>
        </authorList>
    </citation>
    <scope>NUCLEOTIDE SEQUENCE [LARGE SCALE GENOMIC DNA]</scope>
    <source>
        <strain evidence="6">1408120.09</strain>
    </source>
</reference>
<organism evidence="6 7">
    <name type="scientific">Gossypium mustelinum</name>
    <name type="common">Cotton</name>
    <name type="synonym">Gossypium caicoense</name>
    <dbReference type="NCBI Taxonomy" id="34275"/>
    <lineage>
        <taxon>Eukaryota</taxon>
        <taxon>Viridiplantae</taxon>
        <taxon>Streptophyta</taxon>
        <taxon>Embryophyta</taxon>
        <taxon>Tracheophyta</taxon>
        <taxon>Spermatophyta</taxon>
        <taxon>Magnoliopsida</taxon>
        <taxon>eudicotyledons</taxon>
        <taxon>Gunneridae</taxon>
        <taxon>Pentapetalae</taxon>
        <taxon>rosids</taxon>
        <taxon>malvids</taxon>
        <taxon>Malvales</taxon>
        <taxon>Malvaceae</taxon>
        <taxon>Malvoideae</taxon>
        <taxon>Gossypium</taxon>
    </lineage>
</organism>
<dbReference type="Pfam" id="PF18052">
    <property type="entry name" value="Rx_N"/>
    <property type="match status" value="1"/>
</dbReference>
<accession>A0A5D2XEQ9</accession>